<feature type="region of interest" description="Disordered" evidence="2">
    <location>
        <begin position="285"/>
        <end position="343"/>
    </location>
</feature>
<keyword evidence="4" id="KW-1185">Reference proteome</keyword>
<feature type="coiled-coil region" evidence="1">
    <location>
        <begin position="42"/>
        <end position="97"/>
    </location>
</feature>
<evidence type="ECO:0000256" key="2">
    <source>
        <dbReference type="SAM" id="MobiDB-lite"/>
    </source>
</evidence>
<keyword evidence="1" id="KW-0175">Coiled coil</keyword>
<protein>
    <recommendedName>
        <fullName evidence="5">Reverse transcriptase RNase H-like domain-containing protein</fullName>
    </recommendedName>
</protein>
<evidence type="ECO:0008006" key="5">
    <source>
        <dbReference type="Google" id="ProtNLM"/>
    </source>
</evidence>
<name>A0A6H5HXV4_9HYME</name>
<dbReference type="Proteomes" id="UP000479190">
    <property type="component" value="Unassembled WGS sequence"/>
</dbReference>
<gene>
    <name evidence="3" type="ORF">TBRA_LOCUS2021</name>
</gene>
<dbReference type="EMBL" id="CADCXV010000402">
    <property type="protein sequence ID" value="CAB0030005.1"/>
    <property type="molecule type" value="Genomic_DNA"/>
</dbReference>
<feature type="compositionally biased region" description="Basic residues" evidence="2">
    <location>
        <begin position="427"/>
        <end position="452"/>
    </location>
</feature>
<evidence type="ECO:0000313" key="3">
    <source>
        <dbReference type="EMBL" id="CAB0030005.1"/>
    </source>
</evidence>
<feature type="compositionally biased region" description="Polar residues" evidence="2">
    <location>
        <begin position="295"/>
        <end position="304"/>
    </location>
</feature>
<organism evidence="3 4">
    <name type="scientific">Trichogramma brassicae</name>
    <dbReference type="NCBI Taxonomy" id="86971"/>
    <lineage>
        <taxon>Eukaryota</taxon>
        <taxon>Metazoa</taxon>
        <taxon>Ecdysozoa</taxon>
        <taxon>Arthropoda</taxon>
        <taxon>Hexapoda</taxon>
        <taxon>Insecta</taxon>
        <taxon>Pterygota</taxon>
        <taxon>Neoptera</taxon>
        <taxon>Endopterygota</taxon>
        <taxon>Hymenoptera</taxon>
        <taxon>Apocrita</taxon>
        <taxon>Proctotrupomorpha</taxon>
        <taxon>Chalcidoidea</taxon>
        <taxon>Trichogrammatidae</taxon>
        <taxon>Trichogramma</taxon>
    </lineage>
</organism>
<reference evidence="3 4" key="1">
    <citation type="submission" date="2020-02" db="EMBL/GenBank/DDBJ databases">
        <authorList>
            <person name="Ferguson B K."/>
        </authorList>
    </citation>
    <scope>NUCLEOTIDE SEQUENCE [LARGE SCALE GENOMIC DNA]</scope>
</reference>
<sequence>MAPPVTRGSTAEKQHELSAAVQGDKVLPDSVKKWATKVDSNIRAIELQSKEFELSLDAADQERREFAETLSQHTTRIELIQDEYDELRNSVARADTSRIDELVNDKLKEVDPKYVFSVAPEDADKIRENVRSMIDQLESVVDSRVEEQVQIALGKVNDHHALIFMFKSRFAGQRIQRWILSIQDYNLKFEHVKGVHNTVADLLSRHPLHNPGDYGKPGSTMDKYKQNRVVKTRPRKISSKCRGRSMPKGRATNTERPETKEVAIQCEAVIRKERELVQHQPPTAQYADAVPAYSAPQSLSPTSRGHSRRPAETTQPPTRTTTASACSTPTPPAAEPNDAAEESDSLTMCAEKLWINTAKPIAGYEEHSFMEDEVCRVSTELNNGRVEPLQQRNKPEETRNGNHHRRARTKRRYRGNNCTIASGGTRNRNRHTRVRTKRRYRGNNRPVTRRGARTNQGVRDRRTPK</sequence>
<proteinExistence type="predicted"/>
<feature type="region of interest" description="Disordered" evidence="2">
    <location>
        <begin position="381"/>
        <end position="465"/>
    </location>
</feature>
<evidence type="ECO:0000256" key="1">
    <source>
        <dbReference type="SAM" id="Coils"/>
    </source>
</evidence>
<dbReference type="AlphaFoldDB" id="A0A6H5HXV4"/>
<feature type="compositionally biased region" description="Basic residues" evidence="2">
    <location>
        <begin position="401"/>
        <end position="414"/>
    </location>
</feature>
<feature type="compositionally biased region" description="Basic residues" evidence="2">
    <location>
        <begin position="226"/>
        <end position="247"/>
    </location>
</feature>
<feature type="compositionally biased region" description="Low complexity" evidence="2">
    <location>
        <begin position="312"/>
        <end position="328"/>
    </location>
</feature>
<feature type="region of interest" description="Disordered" evidence="2">
    <location>
        <begin position="1"/>
        <end position="21"/>
    </location>
</feature>
<accession>A0A6H5HXV4</accession>
<evidence type="ECO:0000313" key="4">
    <source>
        <dbReference type="Proteomes" id="UP000479190"/>
    </source>
</evidence>
<feature type="region of interest" description="Disordered" evidence="2">
    <location>
        <begin position="209"/>
        <end position="260"/>
    </location>
</feature>